<feature type="compositionally biased region" description="Basic and acidic residues" evidence="1">
    <location>
        <begin position="880"/>
        <end position="889"/>
    </location>
</feature>
<evidence type="ECO:0000256" key="1">
    <source>
        <dbReference type="SAM" id="MobiDB-lite"/>
    </source>
</evidence>
<dbReference type="FunFam" id="1.20.1310.20:FF:000001">
    <property type="entry name" value="Erythrocyte membrane protein 1, PfEMP1"/>
    <property type="match status" value="1"/>
</dbReference>
<feature type="region of interest" description="Disordered" evidence="1">
    <location>
        <begin position="1568"/>
        <end position="1687"/>
    </location>
</feature>
<evidence type="ECO:0000259" key="7">
    <source>
        <dbReference type="Pfam" id="PF22672"/>
    </source>
</evidence>
<dbReference type="Gene3D" id="1.20.1310.20">
    <property type="entry name" value="Duffy-antigen binding domain"/>
    <property type="match status" value="2"/>
</dbReference>
<dbReference type="GO" id="GO:0016020">
    <property type="term" value="C:membrane"/>
    <property type="evidence" value="ECO:0007669"/>
    <property type="project" value="InterPro"/>
</dbReference>
<dbReference type="InterPro" id="IPR008602">
    <property type="entry name" value="Duffy-antigen-binding"/>
</dbReference>
<feature type="domain" description="Duffy-binding-like" evidence="3">
    <location>
        <begin position="1430"/>
        <end position="1575"/>
    </location>
</feature>
<feature type="domain" description="Duffy-antigen binding" evidence="4">
    <location>
        <begin position="945"/>
        <end position="1135"/>
    </location>
</feature>
<evidence type="ECO:0000259" key="6">
    <source>
        <dbReference type="Pfam" id="PF18562"/>
    </source>
</evidence>
<dbReference type="FunFam" id="1.20.58.830:FF:000001">
    <property type="entry name" value="Erythrocyte membrane protein 1, PfEMP1"/>
    <property type="match status" value="1"/>
</dbReference>
<dbReference type="VEuPathDB" id="PlasmoDB:PfNF135_040026200"/>
<dbReference type="FunFam" id="1.20.58.1930:FF:000001">
    <property type="entry name" value="Erythrocyte membrane protein 1, PfEMP1"/>
    <property type="match status" value="1"/>
</dbReference>
<feature type="compositionally biased region" description="Acidic residues" evidence="1">
    <location>
        <begin position="1592"/>
        <end position="1604"/>
    </location>
</feature>
<feature type="region of interest" description="Disordered" evidence="1">
    <location>
        <begin position="766"/>
        <end position="889"/>
    </location>
</feature>
<dbReference type="SUPFAM" id="SSF140924">
    <property type="entry name" value="Duffy binding domain-like"/>
    <property type="match status" value="4"/>
</dbReference>
<feature type="compositionally biased region" description="Acidic residues" evidence="1">
    <location>
        <begin position="815"/>
        <end position="835"/>
    </location>
</feature>
<evidence type="ECO:0000259" key="5">
    <source>
        <dbReference type="Pfam" id="PF15447"/>
    </source>
</evidence>
<gene>
    <name evidence="8" type="primary">var</name>
</gene>
<feature type="domain" description="Duffy-binding-like" evidence="7">
    <location>
        <begin position="1173"/>
        <end position="1315"/>
    </location>
</feature>
<evidence type="ECO:0000259" key="4">
    <source>
        <dbReference type="Pfam" id="PF05424"/>
    </source>
</evidence>
<dbReference type="GO" id="GO:0046789">
    <property type="term" value="F:host cell surface receptor binding"/>
    <property type="evidence" value="ECO:0007669"/>
    <property type="project" value="InterPro"/>
</dbReference>
<dbReference type="VEuPathDB" id="PlasmoDB:PfCD01_120045000"/>
<dbReference type="InterPro" id="IPR042202">
    <property type="entry name" value="Duffy-ag-bd_sf"/>
</dbReference>
<dbReference type="Pfam" id="PF05424">
    <property type="entry name" value="Duffy_binding"/>
    <property type="match status" value="2"/>
</dbReference>
<keyword evidence="2" id="KW-1133">Transmembrane helix</keyword>
<dbReference type="Gene3D" id="1.20.58.1930">
    <property type="match status" value="1"/>
</dbReference>
<keyword evidence="2" id="KW-0472">Membrane</keyword>
<feature type="transmembrane region" description="Helical" evidence="2">
    <location>
        <begin position="1688"/>
        <end position="1709"/>
    </location>
</feature>
<dbReference type="InterPro" id="IPR029210">
    <property type="entry name" value="PfEMP1_NTS"/>
</dbReference>
<dbReference type="VEuPathDB" id="PlasmoDB:Pf7G8_020005600"/>
<feature type="domain" description="Plasmodium falciparum erythrocyte membrane protein-1 N-terminal segment" evidence="5">
    <location>
        <begin position="14"/>
        <end position="51"/>
    </location>
</feature>
<feature type="compositionally biased region" description="Basic and acidic residues" evidence="1">
    <location>
        <begin position="836"/>
        <end position="862"/>
    </location>
</feature>
<feature type="compositionally biased region" description="Basic and acidic residues" evidence="1">
    <location>
        <begin position="1568"/>
        <end position="1581"/>
    </location>
</feature>
<dbReference type="VEuPathDB" id="PlasmoDB:PfNF54_030005300"/>
<name>A0A191VYZ9_PLAFA</name>
<dbReference type="InterPro" id="IPR041480">
    <property type="entry name" value="CIDR1_gamma"/>
</dbReference>
<reference evidence="8" key="1">
    <citation type="journal article" date="2016" name="EMBO Mol. Med.">
        <title>Plasmodium falciparum var genes expressed in children with severe malaria encode CIDRalpha1 domains.</title>
        <authorList>
            <person name="Jespersen J.S."/>
            <person name="Wang C.W."/>
            <person name="Mkumbaye S.I."/>
            <person name="Minja D.T."/>
            <person name="Petersen B."/>
            <person name="Turner L."/>
            <person name="Petersen J.E."/>
            <person name="Lusingu J.P."/>
            <person name="Theander T.G."/>
            <person name="Lavstsen T."/>
        </authorList>
    </citation>
    <scope>NUCLEOTIDE SEQUENCE</scope>
    <source>
        <strain evidence="8">2014-3</strain>
    </source>
</reference>
<dbReference type="VEuPathDB" id="PlasmoDB:PfIT_040025500"/>
<sequence length="1710" mass="194629">MARGPRGGGNDYSDAKDLLDRIGEEVYKEVEKDAEAETYKNKLKGNLQYAKGSLETVDTDKPCELVNQYISKVGATNSDPCENLSGKLEPRFSDTLGGQCTNEKMRSGGKGACAPYRRLHLCHHNLESISNYDSNARHKLLGEVCMAAYYEGDLINTHYTQHELTNPDTKSQLCTVLARSFADIGDVVRGKDLYLGNPQESARRDKLENKLKEIFGKIHDDVTSGNNKEALKTRYGSDAPYYYKLREDWWTANRATIWEALTCDVKGNTYFHATCNGKERTEGYCRCNGDQVPTYFDYVPQYLRWFEEWAEDFCRLRKHKLQNAKEQCRGKNGEDKYCDLNRHDCKETVRGEHVFSEVSDCNDCSVACKPFVKWIDNQKLEFLKQREKYEKEMQKYTNGESRGTGGSKRKKRSASNNYGGYEKHFYEQLKAGGYNGVNSFLELLNKETTCTNITDTEDGGKIEFKNVKRSSPSGDDVNKTFYRTKYCEACPWCGVKEQNGGKGWKAKNDDECGVGKNYKNYKNTPIPILTGDKTKGDMVKKYNKFCNGNGGNGKNGATSGATGEKGKNGDNITETWECYYKKKEDNDGKDINFCVQQKQDTDKKKEYSMSYNAFFWDWVYRMLHDSLDWRNELKSCIDNAKSGQCENKCNSKCECFEKWVNVKKTEWTNIKEHFLKQDDIVQQTGCNPIVTLAALLDIELLLKSIKDTHVDANDIDRIKKMLEQAGFDGVAAVGSFGAVGSDKCTEVANGKHNTKIDKFLQEEERFAKDCQSKPTCPPPPPKPAKEGGGGGAPGDVGRSESASPDSPPRDHPAENEDDDDDDEDLEEEGEPEENEKEEKEEGEEKKEEKEEKAKDNTAKEETATGDTQVDGPATTDQEEPPEKKDKVNPCDIVKDLFESTKNFSDACTQKYGYPQRHWGWKCISETTTTKPGAGGAPSGTNQGSICVPPRRRRLYIHDIDKLGEKPSDTALRDWFVKSAAVETFFLWHKYKMDKEIEEKEKKKADGRVYELKDDNQEAQKELEQSGTIPTDFLRLMFYTLGDYRDILEGKNDILIGKTGSDSTKHEMADKENKIKEAIQKFFENGDSQPAPKEKTTRESWWEKHGKDIWEGMICALSYDNKTQQIEEKLREKLTKKDRNDYKYDNVSFSGGFNGDTKLDDFVKIPTYFRYLEEWGEEFCRKRKHKLDIIKKDCKIDDGDEKCSGDGLNCKDTVPDNDKIFHDFNCQSCITPCRFYRKWIERKKIEFHKQSNAYTKQKTDATRNNGNTFDKEFSKTLGNYNDAGDFLERLASCSKNENDNGNGTIDFDVNGETFRYEKYCGPCSKFKINCKNGQCNGEEIKKCNGIKPIDAKEIENMKKNTKEVVMFVSDDSKSGSGFEDDGLDECKGAGVFEGIRKDVWTCGEYCGVHVCTLKKTNNNGKTDEHIIVKELVKRWLEFFFEDYNRIRKKLRPCIENGKECTCQNKCDKKCNCVEKWIGKKRTEWHEIKKDYLEQYTKLNHDGNNLTSFLETLIPGNDVKKATGREKISDFESKVCNCTKSSETKGDKDANKKDIVQCLLDRLQNKIDKCKAQPRENSDKTSDNPETPCVSTPVEDEEPLEEENQTPDEAQKMIPKICGKMDAQREQQEEETCDAPPPQVDVKEEEKEETNVIHESEDSVDSKPKDDQTVPPAAPLPTQGDEPSKPIGDILSSTIPFGIAIALTSIVFLFLK</sequence>
<dbReference type="InterPro" id="IPR054595">
    <property type="entry name" value="DBL_C"/>
</dbReference>
<dbReference type="VEuPathDB" id="PlasmoDB:PfGA01_000006900"/>
<evidence type="ECO:0000259" key="3">
    <source>
        <dbReference type="Pfam" id="PF03011"/>
    </source>
</evidence>
<feature type="domain" description="Duffy-binding-like" evidence="7">
    <location>
        <begin position="308"/>
        <end position="468"/>
    </location>
</feature>
<dbReference type="VEuPathDB" id="PlasmoDB:Pf7G8_120024100"/>
<feature type="compositionally biased region" description="Basic and acidic residues" evidence="1">
    <location>
        <begin position="1639"/>
        <end position="1666"/>
    </location>
</feature>
<dbReference type="Pfam" id="PF22672">
    <property type="entry name" value="DBL_C"/>
    <property type="match status" value="2"/>
</dbReference>
<dbReference type="InterPro" id="IPR004258">
    <property type="entry name" value="DBL"/>
</dbReference>
<feature type="domain" description="Duffy-antigen binding" evidence="4">
    <location>
        <begin position="111"/>
        <end position="304"/>
    </location>
</feature>
<keyword evidence="2" id="KW-0812">Transmembrane</keyword>
<protein>
    <submittedName>
        <fullName evidence="8">Erythrocyte membrane protein 1</fullName>
    </submittedName>
</protein>
<dbReference type="VEuPathDB" id="PlasmoDB:PfTG01_040005400"/>
<feature type="non-terminal residue" evidence="8">
    <location>
        <position position="1710"/>
    </location>
</feature>
<dbReference type="VEuPathDB" id="PlasmoDB:PfNF135_040018200"/>
<dbReference type="VEuPathDB" id="PlasmoDB:PfHB3_010005400"/>
<feature type="region of interest" description="Disordered" evidence="1">
    <location>
        <begin position="393"/>
        <end position="414"/>
    </location>
</feature>
<organism evidence="8">
    <name type="scientific">Plasmodium falciparum</name>
    <name type="common">malaria parasite P. falciparum</name>
    <dbReference type="NCBI Taxonomy" id="5833"/>
    <lineage>
        <taxon>Eukaryota</taxon>
        <taxon>Sar</taxon>
        <taxon>Alveolata</taxon>
        <taxon>Apicomplexa</taxon>
        <taxon>Aconoidasida</taxon>
        <taxon>Haemosporida</taxon>
        <taxon>Plasmodiidae</taxon>
        <taxon>Plasmodium</taxon>
        <taxon>Plasmodium (Laverania)</taxon>
    </lineage>
</organism>
<dbReference type="Pfam" id="PF03011">
    <property type="entry name" value="PFEMP"/>
    <property type="match status" value="2"/>
</dbReference>
<accession>A0A191VYZ9</accession>
<proteinExistence type="predicted"/>
<dbReference type="VEuPathDB" id="PlasmoDB:Pf7G8-2_000025000"/>
<dbReference type="VEuPathDB" id="PlasmoDB:PfKH02_040026600"/>
<feature type="domain" description="Duffy-binding-like" evidence="3">
    <location>
        <begin position="614"/>
        <end position="775"/>
    </location>
</feature>
<dbReference type="FunFam" id="1.20.58.830:FF:000003">
    <property type="entry name" value="Erythrocyte membrane protein 1, PfEMP1"/>
    <property type="match status" value="1"/>
</dbReference>
<dbReference type="VEuPathDB" id="PlasmoDB:Pf7G8-2_000049000"/>
<evidence type="ECO:0000256" key="2">
    <source>
        <dbReference type="SAM" id="Phobius"/>
    </source>
</evidence>
<dbReference type="Pfam" id="PF18562">
    <property type="entry name" value="CIDR1_gamma"/>
    <property type="match status" value="1"/>
</dbReference>
<dbReference type="VEuPathDB" id="PlasmoDB:PfSN01_040005200"/>
<dbReference type="Pfam" id="PF15447">
    <property type="entry name" value="NTS"/>
    <property type="match status" value="1"/>
</dbReference>
<dbReference type="Gene3D" id="1.20.58.830">
    <property type="match status" value="3"/>
</dbReference>
<dbReference type="EMBL" id="KX154819">
    <property type="protein sequence ID" value="ANJ20939.1"/>
    <property type="molecule type" value="Genomic_DNA"/>
</dbReference>
<dbReference type="VEuPathDB" id="PlasmoDB:PF3D7_0300100"/>
<feature type="domain" description="Cysteine-rich interdomain region 1 gamma" evidence="6">
    <location>
        <begin position="1360"/>
        <end position="1414"/>
    </location>
</feature>
<evidence type="ECO:0000313" key="8">
    <source>
        <dbReference type="EMBL" id="ANJ20939.1"/>
    </source>
</evidence>
<dbReference type="VEuPathDB" id="PlasmoDB:PfGA01_000006700"/>
<dbReference type="VEuPathDB" id="PlasmoDB:PfML01_080005900"/>